<evidence type="ECO:0000256" key="1">
    <source>
        <dbReference type="SAM" id="Phobius"/>
    </source>
</evidence>
<dbReference type="GO" id="GO:0000271">
    <property type="term" value="P:polysaccharide biosynthetic process"/>
    <property type="evidence" value="ECO:0007669"/>
    <property type="project" value="TreeGrafter"/>
</dbReference>
<keyword evidence="4" id="KW-1185">Reference proteome</keyword>
<dbReference type="AlphaFoldDB" id="A0A7W6FWA5"/>
<evidence type="ECO:0000259" key="2">
    <source>
        <dbReference type="Pfam" id="PF01757"/>
    </source>
</evidence>
<dbReference type="GO" id="GO:0016747">
    <property type="term" value="F:acyltransferase activity, transferring groups other than amino-acyl groups"/>
    <property type="evidence" value="ECO:0007669"/>
    <property type="project" value="InterPro"/>
</dbReference>
<dbReference type="InterPro" id="IPR002656">
    <property type="entry name" value="Acyl_transf_3_dom"/>
</dbReference>
<feature type="domain" description="Acyltransferase 3" evidence="2">
    <location>
        <begin position="1"/>
        <end position="280"/>
    </location>
</feature>
<evidence type="ECO:0000313" key="3">
    <source>
        <dbReference type="EMBL" id="MBB3938028.1"/>
    </source>
</evidence>
<organism evidence="3 4">
    <name type="scientific">Aureimonas phyllosphaerae</name>
    <dbReference type="NCBI Taxonomy" id="1166078"/>
    <lineage>
        <taxon>Bacteria</taxon>
        <taxon>Pseudomonadati</taxon>
        <taxon>Pseudomonadota</taxon>
        <taxon>Alphaproteobacteria</taxon>
        <taxon>Hyphomicrobiales</taxon>
        <taxon>Aurantimonadaceae</taxon>
        <taxon>Aureimonas</taxon>
    </lineage>
</organism>
<dbReference type="Proteomes" id="UP000531216">
    <property type="component" value="Unassembled WGS sequence"/>
</dbReference>
<feature type="transmembrane region" description="Helical" evidence="1">
    <location>
        <begin position="184"/>
        <end position="204"/>
    </location>
</feature>
<dbReference type="GO" id="GO:0016020">
    <property type="term" value="C:membrane"/>
    <property type="evidence" value="ECO:0007669"/>
    <property type="project" value="TreeGrafter"/>
</dbReference>
<feature type="transmembrane region" description="Helical" evidence="1">
    <location>
        <begin position="155"/>
        <end position="172"/>
    </location>
</feature>
<sequence>MVLFFVLSGFVLDIVFQRVAQTPYLDYAWKRFCRIYIPFAAAILLAALLTALAVNQGVAGLSEWFHGKSWTDPVSFELIVAHLSMDGIASHSSLNNVMWSLVHEMRISLAFPLVMLVVLRGVPATLAAIAIVLLFTELTAPLVTPDTLLASLNATLYYSTYFAAGALLSVRRDDVARRASEMKPLWVLATIAVCVTLLAVPPGIKGSEFLFGIASVVLIALGANVLQRFLNVAPLVWLRRVSFSLYLVHLLILLATFRIFDGVLSPLGISLLVIVVSLAATELCLRLVEMPAMSLGRRLPLSKAKGAPFASP</sequence>
<proteinExistence type="predicted"/>
<keyword evidence="1" id="KW-0812">Transmembrane</keyword>
<keyword evidence="1" id="KW-1133">Transmembrane helix</keyword>
<gene>
    <name evidence="3" type="ORF">GGR05_004198</name>
</gene>
<dbReference type="PANTHER" id="PTHR23028:SF131">
    <property type="entry name" value="BLR2367 PROTEIN"/>
    <property type="match status" value="1"/>
</dbReference>
<protein>
    <submittedName>
        <fullName evidence="3">Peptidoglycan/LPS O-acetylase OafA/YrhL</fullName>
    </submittedName>
</protein>
<reference evidence="3 4" key="1">
    <citation type="submission" date="2020-08" db="EMBL/GenBank/DDBJ databases">
        <title>Genomic Encyclopedia of Type Strains, Phase IV (KMG-IV): sequencing the most valuable type-strain genomes for metagenomic binning, comparative biology and taxonomic classification.</title>
        <authorList>
            <person name="Goeker M."/>
        </authorList>
    </citation>
    <scope>NUCLEOTIDE SEQUENCE [LARGE SCALE GENOMIC DNA]</scope>
    <source>
        <strain evidence="3 4">DSM 25024</strain>
    </source>
</reference>
<comment type="caution">
    <text evidence="3">The sequence shown here is derived from an EMBL/GenBank/DDBJ whole genome shotgun (WGS) entry which is preliminary data.</text>
</comment>
<feature type="transmembrane region" description="Helical" evidence="1">
    <location>
        <begin position="109"/>
        <end position="135"/>
    </location>
</feature>
<feature type="transmembrane region" description="Helical" evidence="1">
    <location>
        <begin position="266"/>
        <end position="288"/>
    </location>
</feature>
<evidence type="ECO:0000313" key="4">
    <source>
        <dbReference type="Proteomes" id="UP000531216"/>
    </source>
</evidence>
<feature type="transmembrane region" description="Helical" evidence="1">
    <location>
        <begin position="210"/>
        <end position="229"/>
    </location>
</feature>
<name>A0A7W6FWA5_9HYPH</name>
<keyword evidence="1" id="KW-0472">Membrane</keyword>
<dbReference type="PANTHER" id="PTHR23028">
    <property type="entry name" value="ACETYLTRANSFERASE"/>
    <property type="match status" value="1"/>
</dbReference>
<dbReference type="Pfam" id="PF01757">
    <property type="entry name" value="Acyl_transf_3"/>
    <property type="match status" value="1"/>
</dbReference>
<accession>A0A7W6FWA5</accession>
<feature type="transmembrane region" description="Helical" evidence="1">
    <location>
        <begin position="36"/>
        <end position="54"/>
    </location>
</feature>
<dbReference type="InterPro" id="IPR050879">
    <property type="entry name" value="Acyltransferase_3"/>
</dbReference>
<feature type="transmembrane region" description="Helical" evidence="1">
    <location>
        <begin position="241"/>
        <end position="260"/>
    </location>
</feature>
<dbReference type="EMBL" id="JACIDO010000015">
    <property type="protein sequence ID" value="MBB3938028.1"/>
    <property type="molecule type" value="Genomic_DNA"/>
</dbReference>